<dbReference type="RefSeq" id="WP_033081355.1">
    <property type="nucleotide sequence ID" value="NZ_JQEC01000011.1"/>
</dbReference>
<dbReference type="SUPFAM" id="SSF88946">
    <property type="entry name" value="Sigma2 domain of RNA polymerase sigma factors"/>
    <property type="match status" value="1"/>
</dbReference>
<dbReference type="InterPro" id="IPR036388">
    <property type="entry name" value="WH-like_DNA-bd_sf"/>
</dbReference>
<evidence type="ECO:0000313" key="8">
    <source>
        <dbReference type="EMBL" id="KGJ96427.1"/>
    </source>
</evidence>
<dbReference type="GO" id="GO:0003677">
    <property type="term" value="F:DNA binding"/>
    <property type="evidence" value="ECO:0007669"/>
    <property type="project" value="UniProtKB-KW"/>
</dbReference>
<evidence type="ECO:0000256" key="5">
    <source>
        <dbReference type="ARBA" id="ARBA00023163"/>
    </source>
</evidence>
<dbReference type="GO" id="GO:0006352">
    <property type="term" value="P:DNA-templated transcription initiation"/>
    <property type="evidence" value="ECO:0007669"/>
    <property type="project" value="InterPro"/>
</dbReference>
<accession>A0A099L2P2</accession>
<proteinExistence type="inferred from homology"/>
<dbReference type="PATRIC" id="fig|28229.3.peg.1312"/>
<dbReference type="InterPro" id="IPR013325">
    <property type="entry name" value="RNA_pol_sigma_r2"/>
</dbReference>
<sequence>MFERSDETLIAQALKGKKSAWLTLVKRYEKNLYNYALRMVNNPADAMDLMQDIFIALFRNLSKFRGECPFKNWLFRIAHYRCLEFYRRKRPMQSINDVPEQEDEQALCLEKELFLKQQSSALLQAMQHLPVKQKLVVELKFFQQCTFEDISQQLGISTNTAKSQLYSALDKLKLQLADDPISKVEVEYV</sequence>
<dbReference type="PANTHER" id="PTHR43133:SF8">
    <property type="entry name" value="RNA POLYMERASE SIGMA FACTOR HI_1459-RELATED"/>
    <property type="match status" value="1"/>
</dbReference>
<evidence type="ECO:0000256" key="2">
    <source>
        <dbReference type="ARBA" id="ARBA00023015"/>
    </source>
</evidence>
<keyword evidence="3" id="KW-0731">Sigma factor</keyword>
<dbReference type="Pfam" id="PF08281">
    <property type="entry name" value="Sigma70_r4_2"/>
    <property type="match status" value="1"/>
</dbReference>
<protein>
    <submittedName>
        <fullName evidence="8">RNA polymerase, sigma-24 subunit, RpoE, ECF subfamily</fullName>
    </submittedName>
</protein>
<dbReference type="InterPro" id="IPR013324">
    <property type="entry name" value="RNA_pol_sigma_r3/r4-like"/>
</dbReference>
<dbReference type="SUPFAM" id="SSF88659">
    <property type="entry name" value="Sigma3 and sigma4 domains of RNA polymerase sigma factors"/>
    <property type="match status" value="1"/>
</dbReference>
<dbReference type="OrthoDB" id="9784272at2"/>
<keyword evidence="5" id="KW-0804">Transcription</keyword>
<dbReference type="Pfam" id="PF04542">
    <property type="entry name" value="Sigma70_r2"/>
    <property type="match status" value="1"/>
</dbReference>
<evidence type="ECO:0000256" key="3">
    <source>
        <dbReference type="ARBA" id="ARBA00023082"/>
    </source>
</evidence>
<dbReference type="AlphaFoldDB" id="A0A099L2P2"/>
<organism evidence="8 9">
    <name type="scientific">Colwellia psychrerythraea</name>
    <name type="common">Vibrio psychroerythus</name>
    <dbReference type="NCBI Taxonomy" id="28229"/>
    <lineage>
        <taxon>Bacteria</taxon>
        <taxon>Pseudomonadati</taxon>
        <taxon>Pseudomonadota</taxon>
        <taxon>Gammaproteobacteria</taxon>
        <taxon>Alteromonadales</taxon>
        <taxon>Colwelliaceae</taxon>
        <taxon>Colwellia</taxon>
    </lineage>
</organism>
<evidence type="ECO:0000313" key="9">
    <source>
        <dbReference type="Proteomes" id="UP000029868"/>
    </source>
</evidence>
<dbReference type="Gene3D" id="1.10.10.10">
    <property type="entry name" value="Winged helix-like DNA-binding domain superfamily/Winged helix DNA-binding domain"/>
    <property type="match status" value="1"/>
</dbReference>
<keyword evidence="2" id="KW-0805">Transcription regulation</keyword>
<dbReference type="Gene3D" id="1.10.1740.10">
    <property type="match status" value="1"/>
</dbReference>
<dbReference type="EMBL" id="JQEC01000011">
    <property type="protein sequence ID" value="KGJ96427.1"/>
    <property type="molecule type" value="Genomic_DNA"/>
</dbReference>
<comment type="caution">
    <text evidence="8">The sequence shown here is derived from an EMBL/GenBank/DDBJ whole genome shotgun (WGS) entry which is preliminary data.</text>
</comment>
<feature type="domain" description="RNA polymerase sigma-70 region 2" evidence="6">
    <location>
        <begin position="24"/>
        <end position="90"/>
    </location>
</feature>
<dbReference type="InterPro" id="IPR014284">
    <property type="entry name" value="RNA_pol_sigma-70_dom"/>
</dbReference>
<dbReference type="InterPro" id="IPR039425">
    <property type="entry name" value="RNA_pol_sigma-70-like"/>
</dbReference>
<feature type="domain" description="RNA polymerase sigma factor 70 region 4 type 2" evidence="7">
    <location>
        <begin position="121"/>
        <end position="172"/>
    </location>
</feature>
<dbReference type="InterPro" id="IPR007627">
    <property type="entry name" value="RNA_pol_sigma70_r2"/>
</dbReference>
<gene>
    <name evidence="8" type="ORF">GAB14E_0374</name>
</gene>
<evidence type="ECO:0000256" key="4">
    <source>
        <dbReference type="ARBA" id="ARBA00023125"/>
    </source>
</evidence>
<dbReference type="InterPro" id="IPR013249">
    <property type="entry name" value="RNA_pol_sigma70_r4_t2"/>
</dbReference>
<evidence type="ECO:0000256" key="1">
    <source>
        <dbReference type="ARBA" id="ARBA00010641"/>
    </source>
</evidence>
<dbReference type="GO" id="GO:0016987">
    <property type="term" value="F:sigma factor activity"/>
    <property type="evidence" value="ECO:0007669"/>
    <property type="project" value="UniProtKB-KW"/>
</dbReference>
<keyword evidence="4" id="KW-0238">DNA-binding</keyword>
<comment type="similarity">
    <text evidence="1">Belongs to the sigma-70 factor family. ECF subfamily.</text>
</comment>
<name>A0A099L2P2_COLPS</name>
<evidence type="ECO:0000259" key="6">
    <source>
        <dbReference type="Pfam" id="PF04542"/>
    </source>
</evidence>
<dbReference type="PANTHER" id="PTHR43133">
    <property type="entry name" value="RNA POLYMERASE ECF-TYPE SIGMA FACTO"/>
    <property type="match status" value="1"/>
</dbReference>
<evidence type="ECO:0000259" key="7">
    <source>
        <dbReference type="Pfam" id="PF08281"/>
    </source>
</evidence>
<dbReference type="Proteomes" id="UP000029868">
    <property type="component" value="Unassembled WGS sequence"/>
</dbReference>
<reference evidence="8 9" key="1">
    <citation type="submission" date="2014-08" db="EMBL/GenBank/DDBJ databases">
        <title>Genomic and Phenotypic Diversity of Colwellia psychrerythraea strains from Disparate Marine Basins.</title>
        <authorList>
            <person name="Techtmann S.M."/>
            <person name="Stelling S.C."/>
            <person name="Utturkar S.M."/>
            <person name="Alshibli N."/>
            <person name="Harris A."/>
            <person name="Brown S.D."/>
            <person name="Hazen T.C."/>
        </authorList>
    </citation>
    <scope>NUCLEOTIDE SEQUENCE [LARGE SCALE GENOMIC DNA]</scope>
    <source>
        <strain evidence="8 9">GAB14E</strain>
    </source>
</reference>
<dbReference type="CDD" id="cd06171">
    <property type="entry name" value="Sigma70_r4"/>
    <property type="match status" value="1"/>
</dbReference>
<dbReference type="NCBIfam" id="TIGR02937">
    <property type="entry name" value="sigma70-ECF"/>
    <property type="match status" value="1"/>
</dbReference>